<reference evidence="2 3" key="1">
    <citation type="journal article" date="2024" name="J Genomics">
        <title>Draft genome sequencing and assembly of Favolaschia claudopus CIRM-BRFM 2984 isolated from oak limbs.</title>
        <authorList>
            <person name="Navarro D."/>
            <person name="Drula E."/>
            <person name="Chaduli D."/>
            <person name="Cazenave R."/>
            <person name="Ahrendt S."/>
            <person name="Wang J."/>
            <person name="Lipzen A."/>
            <person name="Daum C."/>
            <person name="Barry K."/>
            <person name="Grigoriev I.V."/>
            <person name="Favel A."/>
            <person name="Rosso M.N."/>
            <person name="Martin F."/>
        </authorList>
    </citation>
    <scope>NUCLEOTIDE SEQUENCE [LARGE SCALE GENOMIC DNA]</scope>
    <source>
        <strain evidence="2 3">CIRM-BRFM 2984</strain>
    </source>
</reference>
<comment type="caution">
    <text evidence="2">The sequence shown here is derived from an EMBL/GenBank/DDBJ whole genome shotgun (WGS) entry which is preliminary data.</text>
</comment>
<dbReference type="PROSITE" id="PS50181">
    <property type="entry name" value="FBOX"/>
    <property type="match status" value="1"/>
</dbReference>
<gene>
    <name evidence="2" type="ORF">R3P38DRAFT_2968201</name>
</gene>
<dbReference type="AlphaFoldDB" id="A0AAW0B6G0"/>
<dbReference type="Gene3D" id="1.20.1280.50">
    <property type="match status" value="1"/>
</dbReference>
<evidence type="ECO:0000259" key="1">
    <source>
        <dbReference type="PROSITE" id="PS50181"/>
    </source>
</evidence>
<feature type="domain" description="F-box" evidence="1">
    <location>
        <begin position="1"/>
        <end position="43"/>
    </location>
</feature>
<dbReference type="Proteomes" id="UP001362999">
    <property type="component" value="Unassembled WGS sequence"/>
</dbReference>
<evidence type="ECO:0000313" key="2">
    <source>
        <dbReference type="EMBL" id="KAK7020368.1"/>
    </source>
</evidence>
<keyword evidence="3" id="KW-1185">Reference proteome</keyword>
<evidence type="ECO:0000313" key="3">
    <source>
        <dbReference type="Proteomes" id="UP001362999"/>
    </source>
</evidence>
<dbReference type="CDD" id="cd09917">
    <property type="entry name" value="F-box_SF"/>
    <property type="match status" value="1"/>
</dbReference>
<accession>A0AAW0B6G0</accession>
<dbReference type="InterPro" id="IPR001810">
    <property type="entry name" value="F-box_dom"/>
</dbReference>
<protein>
    <recommendedName>
        <fullName evidence="1">F-box domain-containing protein</fullName>
    </recommendedName>
</protein>
<dbReference type="InterPro" id="IPR036047">
    <property type="entry name" value="F-box-like_dom_sf"/>
</dbReference>
<proteinExistence type="predicted"/>
<sequence>MLELPYDLQIQILRFLERRGLWSLSQTCQHLRQVATAELLSQYDIPKSQIESGSISLTEDAAFLIPAIHRFHPIHTITIFPRRDCSYPSNVSLERVPAILASLSPKPETVIRADAVFNEPTQHVDQLLNTYSRQGRDPIAIVDSGKIWVSSARVRPPLQKSLLHYNFTRHLREGEGVFSFITALPMMIFWTAIQLINAFRALFWLSCGWSQTVRISEDIQSHSGHSLSVKTLLTDQDSQFTLATFNHDSTQFSALSFPALPSLSCQQTSALLAALSLPHVAQLTVEEGSALDLGALLEFMQRHSSLTRLTLEHHAIGSTSFSTSLTTQSVGAQHHTSHNSHCH</sequence>
<dbReference type="Pfam" id="PF12937">
    <property type="entry name" value="F-box-like"/>
    <property type="match status" value="1"/>
</dbReference>
<dbReference type="EMBL" id="JAWWNJ010000041">
    <property type="protein sequence ID" value="KAK7020368.1"/>
    <property type="molecule type" value="Genomic_DNA"/>
</dbReference>
<name>A0AAW0B6G0_9AGAR</name>
<organism evidence="2 3">
    <name type="scientific">Favolaschia claudopus</name>
    <dbReference type="NCBI Taxonomy" id="2862362"/>
    <lineage>
        <taxon>Eukaryota</taxon>
        <taxon>Fungi</taxon>
        <taxon>Dikarya</taxon>
        <taxon>Basidiomycota</taxon>
        <taxon>Agaricomycotina</taxon>
        <taxon>Agaricomycetes</taxon>
        <taxon>Agaricomycetidae</taxon>
        <taxon>Agaricales</taxon>
        <taxon>Marasmiineae</taxon>
        <taxon>Mycenaceae</taxon>
        <taxon>Favolaschia</taxon>
    </lineage>
</organism>
<dbReference type="SUPFAM" id="SSF81383">
    <property type="entry name" value="F-box domain"/>
    <property type="match status" value="1"/>
</dbReference>